<keyword evidence="2" id="KW-0240">DNA-directed RNA polymerase</keyword>
<keyword evidence="7" id="KW-1185">Reference proteome</keyword>
<comment type="caution">
    <text evidence="6">The sequence shown here is derived from an EMBL/GenBank/DDBJ whole genome shotgun (WGS) entry which is preliminary data.</text>
</comment>
<evidence type="ECO:0000313" key="7">
    <source>
        <dbReference type="Proteomes" id="UP000541444"/>
    </source>
</evidence>
<reference evidence="6 7" key="1">
    <citation type="journal article" date="2020" name="IScience">
        <title>Genome Sequencing of the Endangered Kingdonia uniflora (Circaeasteraceae, Ranunculales) Reveals Potential Mechanisms of Evolutionary Specialization.</title>
        <authorList>
            <person name="Sun Y."/>
            <person name="Deng T."/>
            <person name="Zhang A."/>
            <person name="Moore M.J."/>
            <person name="Landis J.B."/>
            <person name="Lin N."/>
            <person name="Zhang H."/>
            <person name="Zhang X."/>
            <person name="Huang J."/>
            <person name="Zhang X."/>
            <person name="Sun H."/>
            <person name="Wang H."/>
        </authorList>
    </citation>
    <scope>NUCLEOTIDE SEQUENCE [LARGE SCALE GENOMIC DNA]</scope>
    <source>
        <strain evidence="6">TB1705</strain>
        <tissue evidence="6">Leaf</tissue>
    </source>
</reference>
<dbReference type="GO" id="GO:0042797">
    <property type="term" value="P:tRNA transcription by RNA polymerase III"/>
    <property type="evidence" value="ECO:0007669"/>
    <property type="project" value="TreeGrafter"/>
</dbReference>
<dbReference type="Proteomes" id="UP000541444">
    <property type="component" value="Unassembled WGS sequence"/>
</dbReference>
<evidence type="ECO:0000256" key="4">
    <source>
        <dbReference type="ARBA" id="ARBA00023242"/>
    </source>
</evidence>
<evidence type="ECO:0008006" key="8">
    <source>
        <dbReference type="Google" id="ProtNLM"/>
    </source>
</evidence>
<accession>A0A7J7LA02</accession>
<gene>
    <name evidence="6" type="ORF">GIB67_000882</name>
</gene>
<protein>
    <recommendedName>
        <fullName evidence="8">DNA-directed RNA polymerase III subunit RPC4</fullName>
    </recommendedName>
</protein>
<evidence type="ECO:0000256" key="5">
    <source>
        <dbReference type="SAM" id="MobiDB-lite"/>
    </source>
</evidence>
<evidence type="ECO:0000256" key="2">
    <source>
        <dbReference type="ARBA" id="ARBA00022478"/>
    </source>
</evidence>
<dbReference type="GO" id="GO:0005666">
    <property type="term" value="C:RNA polymerase III complex"/>
    <property type="evidence" value="ECO:0007669"/>
    <property type="project" value="InterPro"/>
</dbReference>
<proteinExistence type="predicted"/>
<comment type="subcellular location">
    <subcellularLocation>
        <location evidence="1">Nucleus</location>
    </subcellularLocation>
</comment>
<feature type="region of interest" description="Disordered" evidence="5">
    <location>
        <begin position="192"/>
        <end position="222"/>
    </location>
</feature>
<dbReference type="PANTHER" id="PTHR13408:SF0">
    <property type="entry name" value="DNA-DIRECTED RNA POLYMERASE III SUBUNIT RPC4"/>
    <property type="match status" value="1"/>
</dbReference>
<dbReference type="OrthoDB" id="5836119at2759"/>
<dbReference type="EMBL" id="JACGCM010002479">
    <property type="protein sequence ID" value="KAF6139481.1"/>
    <property type="molecule type" value="Genomic_DNA"/>
</dbReference>
<organism evidence="6 7">
    <name type="scientific">Kingdonia uniflora</name>
    <dbReference type="NCBI Taxonomy" id="39325"/>
    <lineage>
        <taxon>Eukaryota</taxon>
        <taxon>Viridiplantae</taxon>
        <taxon>Streptophyta</taxon>
        <taxon>Embryophyta</taxon>
        <taxon>Tracheophyta</taxon>
        <taxon>Spermatophyta</taxon>
        <taxon>Magnoliopsida</taxon>
        <taxon>Ranunculales</taxon>
        <taxon>Circaeasteraceae</taxon>
        <taxon>Kingdonia</taxon>
    </lineage>
</organism>
<keyword evidence="4" id="KW-0539">Nucleus</keyword>
<evidence type="ECO:0000256" key="3">
    <source>
        <dbReference type="ARBA" id="ARBA00023163"/>
    </source>
</evidence>
<sequence>MRNIAPCHDVESGGECIWLSWYGRLLPLQRVMVDRCDSEVELVLAEFEEVLDFGLDVPSDHGLISSRLQAERSVVSDLLDDHQGRPKCSTLLSLWVDQIEEIEPMEEEGGSSSTAPSRKVRFAPKIPSRKPFKPAEVKKESLADLDLLAQEEAANTRELLRRINVLEGSGKRGSKFERKVVPVQVAFGQGGTSNTIRTFGRDSSSNTGSGLEGPRPNDTNPFAVVPLDVPDELKKKDYVEPWDYYSYYPTVHPLRELYSGNPETLNEKEFGKASTNLEDDDEKHINSAAELELLDESEEPEMMFLQVPNSLPLVKGVPSARGKEAAFSSKLSRNAGSTQTSSILDELAGGSMGKMLVYKSGAVKLKLGAIHYDVSPGTDCIFSQEVAAICPEGKRLCVIGDLDKRATITPDVNHILDNIAELD</sequence>
<evidence type="ECO:0000313" key="6">
    <source>
        <dbReference type="EMBL" id="KAF6139481.1"/>
    </source>
</evidence>
<feature type="compositionally biased region" description="Polar residues" evidence="5">
    <location>
        <begin position="192"/>
        <end position="209"/>
    </location>
</feature>
<dbReference type="InterPro" id="IPR007811">
    <property type="entry name" value="RPC4"/>
</dbReference>
<dbReference type="Pfam" id="PF05132">
    <property type="entry name" value="RNA_pol_Rpc4"/>
    <property type="match status" value="1"/>
</dbReference>
<keyword evidence="3" id="KW-0804">Transcription</keyword>
<dbReference type="AlphaFoldDB" id="A0A7J7LA02"/>
<dbReference type="PANTHER" id="PTHR13408">
    <property type="entry name" value="DNA-DIRECTED RNA POLYMERASE III"/>
    <property type="match status" value="1"/>
</dbReference>
<dbReference type="GO" id="GO:0003677">
    <property type="term" value="F:DNA binding"/>
    <property type="evidence" value="ECO:0007669"/>
    <property type="project" value="InterPro"/>
</dbReference>
<evidence type="ECO:0000256" key="1">
    <source>
        <dbReference type="ARBA" id="ARBA00004123"/>
    </source>
</evidence>
<name>A0A7J7LA02_9MAGN</name>